<evidence type="ECO:0000256" key="1">
    <source>
        <dbReference type="SAM" id="MobiDB-lite"/>
    </source>
</evidence>
<dbReference type="PROSITE" id="PS51257">
    <property type="entry name" value="PROKAR_LIPOPROTEIN"/>
    <property type="match status" value="1"/>
</dbReference>
<feature type="compositionally biased region" description="Basic and acidic residues" evidence="1">
    <location>
        <begin position="27"/>
        <end position="39"/>
    </location>
</feature>
<gene>
    <name evidence="3" type="ORF">SAMN05444366_2493</name>
</gene>
<dbReference type="AlphaFoldDB" id="A0A1M7GCG4"/>
<dbReference type="RefSeq" id="WP_072972803.1">
    <property type="nucleotide sequence ID" value="NZ_FRBY01000003.1"/>
</dbReference>
<dbReference type="OrthoDB" id="1376926at2"/>
<evidence type="ECO:0000313" key="3">
    <source>
        <dbReference type="EMBL" id="SHM13980.1"/>
    </source>
</evidence>
<dbReference type="Proteomes" id="UP000184121">
    <property type="component" value="Unassembled WGS sequence"/>
</dbReference>
<accession>A0A1M7GCG4</accession>
<organism evidence="3 4">
    <name type="scientific">Flavobacterium saccharophilum</name>
    <dbReference type="NCBI Taxonomy" id="29534"/>
    <lineage>
        <taxon>Bacteria</taxon>
        <taxon>Pseudomonadati</taxon>
        <taxon>Bacteroidota</taxon>
        <taxon>Flavobacteriia</taxon>
        <taxon>Flavobacteriales</taxon>
        <taxon>Flavobacteriaceae</taxon>
        <taxon>Flavobacterium</taxon>
    </lineage>
</organism>
<evidence type="ECO:0000256" key="2">
    <source>
        <dbReference type="SAM" id="SignalP"/>
    </source>
</evidence>
<keyword evidence="4" id="KW-1185">Reference proteome</keyword>
<dbReference type="STRING" id="29534.SAMN05444366_2493"/>
<name>A0A1M7GCG4_9FLAO</name>
<feature type="signal peptide" evidence="2">
    <location>
        <begin position="1"/>
        <end position="22"/>
    </location>
</feature>
<feature type="chain" id="PRO_5012613162" evidence="2">
    <location>
        <begin position="23"/>
        <end position="61"/>
    </location>
</feature>
<proteinExistence type="predicted"/>
<protein>
    <submittedName>
        <fullName evidence="3">Uncharacterized protein</fullName>
    </submittedName>
</protein>
<reference evidence="4" key="1">
    <citation type="submission" date="2016-11" db="EMBL/GenBank/DDBJ databases">
        <authorList>
            <person name="Varghese N."/>
            <person name="Submissions S."/>
        </authorList>
    </citation>
    <scope>NUCLEOTIDE SEQUENCE [LARGE SCALE GENOMIC DNA]</scope>
    <source>
        <strain evidence="4">DSM 1811</strain>
    </source>
</reference>
<dbReference type="EMBL" id="FRBY01000003">
    <property type="protein sequence ID" value="SHM13980.1"/>
    <property type="molecule type" value="Genomic_DNA"/>
</dbReference>
<evidence type="ECO:0000313" key="4">
    <source>
        <dbReference type="Proteomes" id="UP000184121"/>
    </source>
</evidence>
<sequence length="61" mass="6529">MKTLFTLGACALLSLTIFSCTNDDETSDNKSATEVKKEINPATPSYAGPDDDPVIIDPPKK</sequence>
<keyword evidence="2" id="KW-0732">Signal</keyword>
<feature type="region of interest" description="Disordered" evidence="1">
    <location>
        <begin position="22"/>
        <end position="61"/>
    </location>
</feature>